<feature type="transmembrane region" description="Helical" evidence="7">
    <location>
        <begin position="212"/>
        <end position="237"/>
    </location>
</feature>
<keyword evidence="6 7" id="KW-0472">Membrane</keyword>
<evidence type="ECO:0000256" key="2">
    <source>
        <dbReference type="ARBA" id="ARBA00022448"/>
    </source>
</evidence>
<evidence type="ECO:0000256" key="1">
    <source>
        <dbReference type="ARBA" id="ARBA00004651"/>
    </source>
</evidence>
<keyword evidence="2 7" id="KW-0813">Transport</keyword>
<dbReference type="Gene3D" id="1.10.3720.10">
    <property type="entry name" value="MetI-like"/>
    <property type="match status" value="1"/>
</dbReference>
<name>A0ABQ3ZAX7_9ACTN</name>
<keyword evidence="3" id="KW-1003">Cell membrane</keyword>
<dbReference type="PROSITE" id="PS50928">
    <property type="entry name" value="ABC_TM1"/>
    <property type="match status" value="1"/>
</dbReference>
<dbReference type="InterPro" id="IPR000515">
    <property type="entry name" value="MetI-like"/>
</dbReference>
<keyword evidence="10" id="KW-1185">Reference proteome</keyword>
<feature type="domain" description="ABC transmembrane type-1" evidence="8">
    <location>
        <begin position="50"/>
        <end position="230"/>
    </location>
</feature>
<proteinExistence type="inferred from homology"/>
<evidence type="ECO:0000313" key="9">
    <source>
        <dbReference type="EMBL" id="GIE06986.1"/>
    </source>
</evidence>
<evidence type="ECO:0000256" key="3">
    <source>
        <dbReference type="ARBA" id="ARBA00022475"/>
    </source>
</evidence>
<feature type="transmembrane region" description="Helical" evidence="7">
    <location>
        <begin position="57"/>
        <end position="76"/>
    </location>
</feature>
<sequence>MRALVYLAVAATTLLTWWLLTVTGTVAPLILPPINEVVTALRQQDPVVPMAITTARAAYGFALATLLAVPIGVVLGRDQLLNRAYEPLLATVAAVPLVVLYPVLAATLGLGTSSKVVLGGLYAFFPIAIATTRAVQQIDPELVTAMRSMGARGADLTRTVVIPSALPGIVSGLRVGLGLALVTVVAGEFIAGDEGVGYQLAASSQGYQSAALFAWVVLAIALTIVVNTVFTAMATTLERTLRR</sequence>
<accession>A0ABQ3ZAX7</accession>
<keyword evidence="5 7" id="KW-1133">Transmembrane helix</keyword>
<comment type="similarity">
    <text evidence="7">Belongs to the binding-protein-dependent transport system permease family.</text>
</comment>
<evidence type="ECO:0000259" key="8">
    <source>
        <dbReference type="PROSITE" id="PS50928"/>
    </source>
</evidence>
<keyword evidence="4 7" id="KW-0812">Transmembrane</keyword>
<evidence type="ECO:0000313" key="10">
    <source>
        <dbReference type="Proteomes" id="UP000637628"/>
    </source>
</evidence>
<dbReference type="EMBL" id="BOML01000071">
    <property type="protein sequence ID" value="GIE06986.1"/>
    <property type="molecule type" value="Genomic_DNA"/>
</dbReference>
<dbReference type="SUPFAM" id="SSF161098">
    <property type="entry name" value="MetI-like"/>
    <property type="match status" value="1"/>
</dbReference>
<dbReference type="InterPro" id="IPR035906">
    <property type="entry name" value="MetI-like_sf"/>
</dbReference>
<dbReference type="Pfam" id="PF00528">
    <property type="entry name" value="BPD_transp_1"/>
    <property type="match status" value="1"/>
</dbReference>
<dbReference type="PANTHER" id="PTHR30151:SF0">
    <property type="entry name" value="ABC TRANSPORTER PERMEASE PROTEIN MJ0413-RELATED"/>
    <property type="match status" value="1"/>
</dbReference>
<evidence type="ECO:0000256" key="5">
    <source>
        <dbReference type="ARBA" id="ARBA00022989"/>
    </source>
</evidence>
<reference evidence="9 10" key="1">
    <citation type="submission" date="2021-01" db="EMBL/GenBank/DDBJ databases">
        <title>Whole genome shotgun sequence of Actinoplanes durhamensis NBRC 14914.</title>
        <authorList>
            <person name="Komaki H."/>
            <person name="Tamura T."/>
        </authorList>
    </citation>
    <scope>NUCLEOTIDE SEQUENCE [LARGE SCALE GENOMIC DNA]</scope>
    <source>
        <strain evidence="9 10">NBRC 14914</strain>
    </source>
</reference>
<protein>
    <submittedName>
        <fullName evidence="9">Taurine ABC transporter permease</fullName>
    </submittedName>
</protein>
<comment type="subcellular location">
    <subcellularLocation>
        <location evidence="1 7">Cell membrane</location>
        <topology evidence="1 7">Multi-pass membrane protein</topology>
    </subcellularLocation>
</comment>
<dbReference type="Proteomes" id="UP000637628">
    <property type="component" value="Unassembled WGS sequence"/>
</dbReference>
<evidence type="ECO:0000256" key="4">
    <source>
        <dbReference type="ARBA" id="ARBA00022692"/>
    </source>
</evidence>
<organism evidence="9 10">
    <name type="scientific">Paractinoplanes durhamensis</name>
    <dbReference type="NCBI Taxonomy" id="113563"/>
    <lineage>
        <taxon>Bacteria</taxon>
        <taxon>Bacillati</taxon>
        <taxon>Actinomycetota</taxon>
        <taxon>Actinomycetes</taxon>
        <taxon>Micromonosporales</taxon>
        <taxon>Micromonosporaceae</taxon>
        <taxon>Paractinoplanes</taxon>
    </lineage>
</organism>
<dbReference type="CDD" id="cd06261">
    <property type="entry name" value="TM_PBP2"/>
    <property type="match status" value="1"/>
</dbReference>
<dbReference type="PANTHER" id="PTHR30151">
    <property type="entry name" value="ALKANE SULFONATE ABC TRANSPORTER-RELATED, MEMBRANE SUBUNIT"/>
    <property type="match status" value="1"/>
</dbReference>
<feature type="transmembrane region" description="Helical" evidence="7">
    <location>
        <begin position="88"/>
        <end position="110"/>
    </location>
</feature>
<comment type="caution">
    <text evidence="9">The sequence shown here is derived from an EMBL/GenBank/DDBJ whole genome shotgun (WGS) entry which is preliminary data.</text>
</comment>
<dbReference type="RefSeq" id="WP_203734840.1">
    <property type="nucleotide sequence ID" value="NZ_BAAATX010000028.1"/>
</dbReference>
<feature type="transmembrane region" description="Helical" evidence="7">
    <location>
        <begin position="116"/>
        <end position="135"/>
    </location>
</feature>
<gene>
    <name evidence="9" type="primary">tauC_4</name>
    <name evidence="9" type="ORF">Adu01nite_83360</name>
</gene>
<evidence type="ECO:0000256" key="6">
    <source>
        <dbReference type="ARBA" id="ARBA00023136"/>
    </source>
</evidence>
<evidence type="ECO:0000256" key="7">
    <source>
        <dbReference type="RuleBase" id="RU363032"/>
    </source>
</evidence>